<protein>
    <recommendedName>
        <fullName evidence="10">tRNA dimethylallyltransferase</fullName>
        <ecNumber evidence="10">2.5.1.75</ecNumber>
    </recommendedName>
    <alternativeName>
        <fullName evidence="10">Dimethylallyl diphosphate:tRNA dimethylallyltransferase</fullName>
        <shortName evidence="10">DMAPP:tRNA dimethylallyltransferase</shortName>
        <shortName evidence="10">DMATase</shortName>
    </alternativeName>
    <alternativeName>
        <fullName evidence="10">Isopentenyl-diphosphate:tRNA isopentenyltransferase</fullName>
        <shortName evidence="10">IPP transferase</shortName>
        <shortName evidence="10">IPPT</shortName>
        <shortName evidence="10">IPTase</shortName>
    </alternativeName>
</protein>
<sequence>MLEGFDFNKNIYIIYGPTVTGKTDLALHLAKKFNGELISADSRQVYKGLDIGSGKLSIEQLNDSTIKRLSNIWIVDGIKIHGFDLVSPGIQFTVADFVKFANTAMIQIINRNKQPIIVGGTAFYIKSILDGIDTLGIPKDLKLRKKLEKLSVQDLYRKLLKVDINRAQKMNESDRANPRRLIRAIEITIYNKKQEIRNKKQAATIYNLKPKTYNLICLSAPNPYLYKRADYWLEERLKKGLIEEVKRLLDKKVDSIWLNNLGLEYRWITRFCLGNISQQQATDRLKGDIHNLIRKQKTWFTKFEKKRIFDISKKNWQEGIEKILQDCTII</sequence>
<evidence type="ECO:0000256" key="7">
    <source>
        <dbReference type="ARBA" id="ARBA00022840"/>
    </source>
</evidence>
<proteinExistence type="inferred from homology"/>
<evidence type="ECO:0000256" key="9">
    <source>
        <dbReference type="ARBA" id="ARBA00049563"/>
    </source>
</evidence>
<keyword evidence="5 10" id="KW-0819">tRNA processing</keyword>
<feature type="binding site" evidence="10">
    <location>
        <begin position="16"/>
        <end position="23"/>
    </location>
    <ligand>
        <name>ATP</name>
        <dbReference type="ChEBI" id="CHEBI:30616"/>
    </ligand>
</feature>
<evidence type="ECO:0000256" key="6">
    <source>
        <dbReference type="ARBA" id="ARBA00022741"/>
    </source>
</evidence>
<gene>
    <name evidence="10" type="primary">miaA</name>
    <name evidence="14" type="ORF">A2164_01495</name>
</gene>
<keyword evidence="4 10" id="KW-0808">Transferase</keyword>
<dbReference type="GO" id="GO:0006400">
    <property type="term" value="P:tRNA modification"/>
    <property type="evidence" value="ECO:0007669"/>
    <property type="project" value="TreeGrafter"/>
</dbReference>
<dbReference type="InterPro" id="IPR027417">
    <property type="entry name" value="P-loop_NTPase"/>
</dbReference>
<comment type="function">
    <text evidence="2 10 12">Catalyzes the transfer of a dimethylallyl group onto the adenine at position 37 in tRNAs that read codons beginning with uridine, leading to the formation of N6-(dimethylallyl)adenosine (i(6)A).</text>
</comment>
<evidence type="ECO:0000313" key="15">
    <source>
        <dbReference type="Proteomes" id="UP000176317"/>
    </source>
</evidence>
<dbReference type="Pfam" id="PF01715">
    <property type="entry name" value="IPPT"/>
    <property type="match status" value="1"/>
</dbReference>
<evidence type="ECO:0000256" key="3">
    <source>
        <dbReference type="ARBA" id="ARBA00005842"/>
    </source>
</evidence>
<dbReference type="InterPro" id="IPR039657">
    <property type="entry name" value="Dimethylallyltransferase"/>
</dbReference>
<evidence type="ECO:0000256" key="8">
    <source>
        <dbReference type="ARBA" id="ARBA00022842"/>
    </source>
</evidence>
<dbReference type="Gene3D" id="3.40.50.300">
    <property type="entry name" value="P-loop containing nucleotide triphosphate hydrolases"/>
    <property type="match status" value="1"/>
</dbReference>
<dbReference type="Proteomes" id="UP000176317">
    <property type="component" value="Unassembled WGS sequence"/>
</dbReference>
<dbReference type="PANTHER" id="PTHR11088">
    <property type="entry name" value="TRNA DIMETHYLALLYLTRANSFERASE"/>
    <property type="match status" value="1"/>
</dbReference>
<dbReference type="InterPro" id="IPR018022">
    <property type="entry name" value="IPT"/>
</dbReference>
<dbReference type="EMBL" id="MFAT01000058">
    <property type="protein sequence ID" value="OGD85700.1"/>
    <property type="molecule type" value="Genomic_DNA"/>
</dbReference>
<feature type="region of interest" description="Interaction with substrate tRNA" evidence="10">
    <location>
        <begin position="41"/>
        <end position="44"/>
    </location>
</feature>
<accession>A0A1F5G1F2</accession>
<name>A0A1F5G1F2_9BACT</name>
<evidence type="ECO:0000256" key="12">
    <source>
        <dbReference type="RuleBase" id="RU003784"/>
    </source>
</evidence>
<reference evidence="14 15" key="1">
    <citation type="journal article" date="2016" name="Nat. Commun.">
        <title>Thousands of microbial genomes shed light on interconnected biogeochemical processes in an aquifer system.</title>
        <authorList>
            <person name="Anantharaman K."/>
            <person name="Brown C.T."/>
            <person name="Hug L.A."/>
            <person name="Sharon I."/>
            <person name="Castelle C.J."/>
            <person name="Probst A.J."/>
            <person name="Thomas B.C."/>
            <person name="Singh A."/>
            <person name="Wilkins M.J."/>
            <person name="Karaoz U."/>
            <person name="Brodie E.L."/>
            <person name="Williams K.H."/>
            <person name="Hubbard S.S."/>
            <person name="Banfield J.F."/>
        </authorList>
    </citation>
    <scope>NUCLEOTIDE SEQUENCE [LARGE SCALE GENOMIC DNA]</scope>
</reference>
<dbReference type="PANTHER" id="PTHR11088:SF60">
    <property type="entry name" value="TRNA DIMETHYLALLYLTRANSFERASE"/>
    <property type="match status" value="1"/>
</dbReference>
<feature type="site" description="Interaction with substrate tRNA" evidence="10">
    <location>
        <position position="144"/>
    </location>
</feature>
<evidence type="ECO:0000256" key="13">
    <source>
        <dbReference type="RuleBase" id="RU003785"/>
    </source>
</evidence>
<evidence type="ECO:0000256" key="10">
    <source>
        <dbReference type="HAMAP-Rule" id="MF_00185"/>
    </source>
</evidence>
<feature type="binding site" evidence="10">
    <location>
        <begin position="18"/>
        <end position="23"/>
    </location>
    <ligand>
        <name>substrate</name>
    </ligand>
</feature>
<dbReference type="Gene3D" id="1.10.20.140">
    <property type="match status" value="1"/>
</dbReference>
<comment type="subunit">
    <text evidence="10">Monomer.</text>
</comment>
<keyword evidence="7 10" id="KW-0067">ATP-binding</keyword>
<comment type="caution">
    <text evidence="14">The sequence shown here is derived from an EMBL/GenBank/DDBJ whole genome shotgun (WGS) entry which is preliminary data.</text>
</comment>
<comment type="catalytic activity">
    <reaction evidence="9 10 11">
        <text>adenosine(37) in tRNA + dimethylallyl diphosphate = N(6)-dimethylallyladenosine(37) in tRNA + diphosphate</text>
        <dbReference type="Rhea" id="RHEA:26482"/>
        <dbReference type="Rhea" id="RHEA-COMP:10162"/>
        <dbReference type="Rhea" id="RHEA-COMP:10375"/>
        <dbReference type="ChEBI" id="CHEBI:33019"/>
        <dbReference type="ChEBI" id="CHEBI:57623"/>
        <dbReference type="ChEBI" id="CHEBI:74411"/>
        <dbReference type="ChEBI" id="CHEBI:74415"/>
        <dbReference type="EC" id="2.5.1.75"/>
    </reaction>
</comment>
<dbReference type="AlphaFoldDB" id="A0A1F5G1F2"/>
<feature type="site" description="Interaction with substrate tRNA" evidence="10">
    <location>
        <position position="121"/>
    </location>
</feature>
<dbReference type="SUPFAM" id="SSF52540">
    <property type="entry name" value="P-loop containing nucleoside triphosphate hydrolases"/>
    <property type="match status" value="1"/>
</dbReference>
<dbReference type="EC" id="2.5.1.75" evidence="10"/>
<comment type="cofactor">
    <cofactor evidence="1 10">
        <name>Mg(2+)</name>
        <dbReference type="ChEBI" id="CHEBI:18420"/>
    </cofactor>
</comment>
<keyword evidence="8 10" id="KW-0460">Magnesium</keyword>
<evidence type="ECO:0000256" key="11">
    <source>
        <dbReference type="RuleBase" id="RU003783"/>
    </source>
</evidence>
<evidence type="ECO:0000256" key="2">
    <source>
        <dbReference type="ARBA" id="ARBA00003213"/>
    </source>
</evidence>
<evidence type="ECO:0000256" key="5">
    <source>
        <dbReference type="ARBA" id="ARBA00022694"/>
    </source>
</evidence>
<evidence type="ECO:0000256" key="1">
    <source>
        <dbReference type="ARBA" id="ARBA00001946"/>
    </source>
</evidence>
<comment type="caution">
    <text evidence="10">Lacks conserved residue(s) required for the propagation of feature annotation.</text>
</comment>
<evidence type="ECO:0000256" key="4">
    <source>
        <dbReference type="ARBA" id="ARBA00022679"/>
    </source>
</evidence>
<dbReference type="HAMAP" id="MF_00185">
    <property type="entry name" value="IPP_trans"/>
    <property type="match status" value="1"/>
</dbReference>
<dbReference type="GO" id="GO:0005524">
    <property type="term" value="F:ATP binding"/>
    <property type="evidence" value="ECO:0007669"/>
    <property type="project" value="UniProtKB-UniRule"/>
</dbReference>
<dbReference type="NCBIfam" id="TIGR00174">
    <property type="entry name" value="miaA"/>
    <property type="match status" value="1"/>
</dbReference>
<keyword evidence="6 10" id="KW-0547">Nucleotide-binding</keyword>
<comment type="similarity">
    <text evidence="3 10 13">Belongs to the IPP transferase family.</text>
</comment>
<evidence type="ECO:0000313" key="14">
    <source>
        <dbReference type="EMBL" id="OGD85700.1"/>
    </source>
</evidence>
<dbReference type="GO" id="GO:0052381">
    <property type="term" value="F:tRNA dimethylallyltransferase activity"/>
    <property type="evidence" value="ECO:0007669"/>
    <property type="project" value="UniProtKB-UniRule"/>
</dbReference>
<organism evidence="14 15">
    <name type="scientific">Candidatus Curtissbacteria bacterium RBG_13_35_7</name>
    <dbReference type="NCBI Taxonomy" id="1797705"/>
    <lineage>
        <taxon>Bacteria</taxon>
        <taxon>Candidatus Curtissiibacteriota</taxon>
    </lineage>
</organism>